<evidence type="ECO:0000313" key="3">
    <source>
        <dbReference type="Proteomes" id="UP000245910"/>
    </source>
</evidence>
<proteinExistence type="predicted"/>
<dbReference type="Proteomes" id="UP000245910">
    <property type="component" value="Chromosome II"/>
</dbReference>
<keyword evidence="3" id="KW-1185">Reference proteome</keyword>
<dbReference type="Gene3D" id="1.10.510.10">
    <property type="entry name" value="Transferase(Phosphotransferase) domain 1"/>
    <property type="match status" value="1"/>
</dbReference>
<evidence type="ECO:0000313" key="2">
    <source>
        <dbReference type="EMBL" id="CEI62531.1"/>
    </source>
</evidence>
<dbReference type="InterPro" id="IPR011009">
    <property type="entry name" value="Kinase-like_dom_sf"/>
</dbReference>
<dbReference type="GO" id="GO:0005524">
    <property type="term" value="F:ATP binding"/>
    <property type="evidence" value="ECO:0007669"/>
    <property type="project" value="InterPro"/>
</dbReference>
<name>A0A2L2TB18_9HYPO</name>
<dbReference type="PROSITE" id="PS50011">
    <property type="entry name" value="PROTEIN_KINASE_DOM"/>
    <property type="match status" value="1"/>
</dbReference>
<sequence length="281" mass="31714">MAVFRMDIVLYGEFFCGSFHDAHLFKECPDVRGKIDSIDLSQLDLSTVPNTTIASEFAAFIAGALGISKFNLIPIPDELIYPEFPPHLTRVPSTVPKEYYIKRPSVLGHDGKHTLTAETVLQETKVGEVLMKNPHPNIAYYRGCEVVDGRIRGPFWDRCAMTLHDHLRAEKPLDVEHFLQGLEDGLRHRHNLGYCYNDINESNVLLDDDGNAVIIDFDLCMLQGKTLLKGGGHPGFTLGGMQFSDPKNDMYAFRQMLEHLHGPMTDYQWVDDEDIGEFDDG</sequence>
<organism evidence="2 3">
    <name type="scientific">Fusarium venenatum</name>
    <dbReference type="NCBI Taxonomy" id="56646"/>
    <lineage>
        <taxon>Eukaryota</taxon>
        <taxon>Fungi</taxon>
        <taxon>Dikarya</taxon>
        <taxon>Ascomycota</taxon>
        <taxon>Pezizomycotina</taxon>
        <taxon>Sordariomycetes</taxon>
        <taxon>Hypocreomycetidae</taxon>
        <taxon>Hypocreales</taxon>
        <taxon>Nectriaceae</taxon>
        <taxon>Fusarium</taxon>
    </lineage>
</organism>
<dbReference type="AlphaFoldDB" id="A0A2L2TB18"/>
<dbReference type="EMBL" id="LN649230">
    <property type="protein sequence ID" value="CEI62531.1"/>
    <property type="molecule type" value="Genomic_DNA"/>
</dbReference>
<reference evidence="3" key="1">
    <citation type="submission" date="2014-10" db="EMBL/GenBank/DDBJ databases">
        <authorList>
            <person name="King R."/>
        </authorList>
    </citation>
    <scope>NUCLEOTIDE SEQUENCE [LARGE SCALE GENOMIC DNA]</scope>
    <source>
        <strain evidence="3">A3/5</strain>
    </source>
</reference>
<accession>A0A2L2TB18</accession>
<dbReference type="STRING" id="56646.A0A2L2TB18"/>
<protein>
    <recommendedName>
        <fullName evidence="1">Protein kinase domain-containing protein</fullName>
    </recommendedName>
</protein>
<dbReference type="SUPFAM" id="SSF56112">
    <property type="entry name" value="Protein kinase-like (PK-like)"/>
    <property type="match status" value="1"/>
</dbReference>
<dbReference type="InterPro" id="IPR000719">
    <property type="entry name" value="Prot_kinase_dom"/>
</dbReference>
<evidence type="ECO:0000259" key="1">
    <source>
        <dbReference type="PROSITE" id="PS50011"/>
    </source>
</evidence>
<dbReference type="GO" id="GO:0004672">
    <property type="term" value="F:protein kinase activity"/>
    <property type="evidence" value="ECO:0007669"/>
    <property type="project" value="InterPro"/>
</dbReference>
<feature type="domain" description="Protein kinase" evidence="1">
    <location>
        <begin position="59"/>
        <end position="281"/>
    </location>
</feature>